<reference evidence="4" key="1">
    <citation type="submission" date="2022-10" db="EMBL/GenBank/DDBJ databases">
        <title>Puccinia triticina Genome sequencing and assembly.</title>
        <authorList>
            <person name="Li C."/>
        </authorList>
    </citation>
    <scope>NUCLEOTIDE SEQUENCE</scope>
    <source>
        <strain evidence="4">Pt15</strain>
    </source>
</reference>
<keyword evidence="3" id="KW-0687">Ribonucleoprotein</keyword>
<dbReference type="PANTHER" id="PTHR10064">
    <property type="entry name" value="60S RIBOSOMAL PROTEIN L22"/>
    <property type="match status" value="1"/>
</dbReference>
<evidence type="ECO:0000256" key="1">
    <source>
        <dbReference type="ARBA" id="ARBA00007817"/>
    </source>
</evidence>
<name>A0ABY7CXC1_9BASI</name>
<accession>A0ABY7CXC1</accession>
<dbReference type="Proteomes" id="UP001164743">
    <property type="component" value="Chromosome 10A"/>
</dbReference>
<proteinExistence type="inferred from homology"/>
<dbReference type="EMBL" id="CP110430">
    <property type="protein sequence ID" value="WAQ89295.1"/>
    <property type="molecule type" value="Genomic_DNA"/>
</dbReference>
<evidence type="ECO:0000313" key="4">
    <source>
        <dbReference type="EMBL" id="WAQ89295.1"/>
    </source>
</evidence>
<keyword evidence="2" id="KW-0689">Ribosomal protein</keyword>
<evidence type="ECO:0000256" key="3">
    <source>
        <dbReference type="ARBA" id="ARBA00023274"/>
    </source>
</evidence>
<dbReference type="RefSeq" id="XP_053024850.1">
    <property type="nucleotide sequence ID" value="XM_053160924.1"/>
</dbReference>
<keyword evidence="5" id="KW-1185">Reference proteome</keyword>
<comment type="similarity">
    <text evidence="1">Belongs to the eukaryotic ribosomal protein eL22 family.</text>
</comment>
<protein>
    <recommendedName>
        <fullName evidence="6">Ribosomal protein L22e</fullName>
    </recommendedName>
</protein>
<dbReference type="InterPro" id="IPR038526">
    <property type="entry name" value="Ribosomal_eL22_sf"/>
</dbReference>
<dbReference type="PANTHER" id="PTHR10064:SF31">
    <property type="entry name" value="LARGE RIBOSOMAL SUBUNIT PROTEIN EL22A-RELATED"/>
    <property type="match status" value="1"/>
</dbReference>
<dbReference type="Pfam" id="PF01776">
    <property type="entry name" value="Ribosomal_L22e"/>
    <property type="match status" value="1"/>
</dbReference>
<evidence type="ECO:0008006" key="6">
    <source>
        <dbReference type="Google" id="ProtNLM"/>
    </source>
</evidence>
<organism evidence="4 5">
    <name type="scientific">Puccinia triticina</name>
    <dbReference type="NCBI Taxonomy" id="208348"/>
    <lineage>
        <taxon>Eukaryota</taxon>
        <taxon>Fungi</taxon>
        <taxon>Dikarya</taxon>
        <taxon>Basidiomycota</taxon>
        <taxon>Pucciniomycotina</taxon>
        <taxon>Pucciniomycetes</taxon>
        <taxon>Pucciniales</taxon>
        <taxon>Pucciniaceae</taxon>
        <taxon>Puccinia</taxon>
    </lineage>
</organism>
<sequence length="158" mass="17699">MSAVPAQSAVFSPGNLTLETIPSALATPRARSHPTSRPIKMTSKAAVSHKFFVDFKKPASDGVFDGPAFEKFLHDRIKVDGRAGQLGDKIKIQSEGVHKLSVSSTIPFSKRYLKYLTKKFLKKHQIRNYIRVIASSKNTYELRYFLVDEPDAEEEDDA</sequence>
<dbReference type="Gene3D" id="3.30.1360.210">
    <property type="match status" value="1"/>
</dbReference>
<dbReference type="InterPro" id="IPR002671">
    <property type="entry name" value="Ribosomal_eL22"/>
</dbReference>
<gene>
    <name evidence="4" type="ORF">PtA15_10A719</name>
</gene>
<evidence type="ECO:0000256" key="2">
    <source>
        <dbReference type="ARBA" id="ARBA00022980"/>
    </source>
</evidence>
<dbReference type="GeneID" id="77801819"/>
<evidence type="ECO:0000313" key="5">
    <source>
        <dbReference type="Proteomes" id="UP001164743"/>
    </source>
</evidence>